<evidence type="ECO:0000313" key="2">
    <source>
        <dbReference type="EMBL" id="AHE40091.1"/>
    </source>
</evidence>
<keyword evidence="2" id="KW-0614">Plasmid</keyword>
<evidence type="ECO:0000256" key="1">
    <source>
        <dbReference type="SAM" id="MobiDB-lite"/>
    </source>
</evidence>
<sequence length="107" mass="11670">MFAPGRVAVPALHLRRPAERLGPPLRLAVLVAGPERDVTAGQVGGIRAAGAASFTDQIEARRHDRRWALSLLDPADRDRVVRREARRQSYGRRGLHLVDGPATGPQP</sequence>
<dbReference type="AlphaFoldDB" id="V9Z9I9"/>
<feature type="region of interest" description="Disordered" evidence="1">
    <location>
        <begin position="81"/>
        <end position="107"/>
    </location>
</feature>
<dbReference type="EMBL" id="KF602051">
    <property type="protein sequence ID" value="AHE40091.1"/>
    <property type="molecule type" value="Genomic_DNA"/>
</dbReference>
<gene>
    <name evidence="2" type="ORF">pFRL6_4</name>
</gene>
<geneLocation type="plasmid" evidence="2">
    <name>pFRL6</name>
</geneLocation>
<accession>V9Z9I9</accession>
<organism evidence="2">
    <name type="scientific">Streptomyces sp. F12</name>
    <dbReference type="NCBI Taxonomy" id="1436084"/>
    <lineage>
        <taxon>Bacteria</taxon>
        <taxon>Bacillati</taxon>
        <taxon>Actinomycetota</taxon>
        <taxon>Actinomycetes</taxon>
        <taxon>Kitasatosporales</taxon>
        <taxon>Streptomycetaceae</taxon>
        <taxon>Streptomyces</taxon>
    </lineage>
</organism>
<name>V9Z9I9_9ACTN</name>
<reference evidence="2" key="1">
    <citation type="submission" date="2013-09" db="EMBL/GenBank/DDBJ databases">
        <title>Complete nucleotide sequence of Streptomyces linear plasmid pFRL6.</title>
        <authorList>
            <person name="Chen Z."/>
            <person name="Fang P."/>
            <person name="Qin Z."/>
        </authorList>
    </citation>
    <scope>NUCLEOTIDE SEQUENCE</scope>
    <source>
        <plasmid evidence="2">pFRL6</plasmid>
    </source>
</reference>
<protein>
    <submittedName>
        <fullName evidence="2">Uncharacterized protein</fullName>
    </submittedName>
</protein>
<proteinExistence type="predicted"/>
<dbReference type="RefSeq" id="WP_024127355.1">
    <property type="nucleotide sequence ID" value="NC_023286.1"/>
</dbReference>